<dbReference type="PANTHER" id="PTHR36819">
    <property type="entry name" value="REGULATOR OF PHOSPHOLIPASE D SRF1"/>
    <property type="match status" value="1"/>
</dbReference>
<feature type="transmembrane region" description="Helical" evidence="2">
    <location>
        <begin position="251"/>
        <end position="271"/>
    </location>
</feature>
<dbReference type="KEGG" id="cten:18249142"/>
<accession>G3B7Q5</accession>
<evidence type="ECO:0000313" key="3">
    <source>
        <dbReference type="EMBL" id="EGV62844.1"/>
    </source>
</evidence>
<dbReference type="RefSeq" id="XP_006689014.1">
    <property type="nucleotide sequence ID" value="XM_006688951.1"/>
</dbReference>
<evidence type="ECO:0000313" key="4">
    <source>
        <dbReference type="Proteomes" id="UP000000707"/>
    </source>
</evidence>
<dbReference type="eggNOG" id="ENOG502QPXG">
    <property type="taxonomic scope" value="Eukaryota"/>
</dbReference>
<evidence type="ECO:0000256" key="1">
    <source>
        <dbReference type="SAM" id="MobiDB-lite"/>
    </source>
</evidence>
<proteinExistence type="predicted"/>
<dbReference type="GeneID" id="18249142"/>
<keyword evidence="4" id="KW-1185">Reference proteome</keyword>
<dbReference type="EMBL" id="GL996527">
    <property type="protein sequence ID" value="EGV62844.1"/>
    <property type="molecule type" value="Genomic_DNA"/>
</dbReference>
<feature type="transmembrane region" description="Helical" evidence="2">
    <location>
        <begin position="291"/>
        <end position="309"/>
    </location>
</feature>
<dbReference type="GO" id="GO:0000324">
    <property type="term" value="C:fungal-type vacuole"/>
    <property type="evidence" value="ECO:0007669"/>
    <property type="project" value="TreeGrafter"/>
</dbReference>
<feature type="transmembrane region" description="Helical" evidence="2">
    <location>
        <begin position="389"/>
        <end position="412"/>
    </location>
</feature>
<keyword evidence="2" id="KW-0472">Membrane</keyword>
<dbReference type="OrthoDB" id="2589563at2759"/>
<feature type="region of interest" description="Disordered" evidence="1">
    <location>
        <begin position="96"/>
        <end position="117"/>
    </location>
</feature>
<gene>
    <name evidence="3" type="ORF">CANTEDRAFT_126002</name>
</gene>
<feature type="compositionally biased region" description="Polar residues" evidence="1">
    <location>
        <begin position="31"/>
        <end position="45"/>
    </location>
</feature>
<organism evidence="4">
    <name type="scientific">Candida tenuis (strain ATCC 10573 / BCRC 21748 / CBS 615 / JCM 9827 / NBRC 10315 / NRRL Y-1498 / VKM Y-70)</name>
    <name type="common">Yeast</name>
    <name type="synonym">Yamadazyma tenuis</name>
    <dbReference type="NCBI Taxonomy" id="590646"/>
    <lineage>
        <taxon>Eukaryota</taxon>
        <taxon>Fungi</taxon>
        <taxon>Dikarya</taxon>
        <taxon>Ascomycota</taxon>
        <taxon>Saccharomycotina</taxon>
        <taxon>Pichiomycetes</taxon>
        <taxon>Debaryomycetaceae</taxon>
        <taxon>Yamadazyma</taxon>
    </lineage>
</organism>
<sequence>MADQNDAVTNGSSVRSPKPVSQSKDRDTDSKSTATNPFETSKVSSYSHKPNFVPVYVLDTLSQAHYKEQLTNTNVNINQTDVHAANRLSHFSTQSVYLPDHPANHSNTTTTPTKRDEDDYLSFAHDPFVRSMDNNWHKFLTSIKQPNTYSHDVLSFDKHTVFENKLDGSWGGEVRLKTALLGTPSTDDDTFSGEGHRWWFRSLFTRKEPIRSLEDNPRVRSKAGYWMSTEKRADLFPMLKRIFVVNPLVPLMLRIMIIFFSACALGLACTIFQFSNHKYGGSKVEQQPSTIMAIVVQCLAIVYVAYISYDEYTGKPLGLRDPLGKMKLIMLDLLFIIFSSANLSLTFNTLYQDEWVCQSDRDEDIASSSSTISFFTPTVASICRRQRGLAAFLFLVLNLWVLTFTISIIRLVDRVTVAGHRTD</sequence>
<evidence type="ECO:0008006" key="5">
    <source>
        <dbReference type="Google" id="ProtNLM"/>
    </source>
</evidence>
<feature type="transmembrane region" description="Helical" evidence="2">
    <location>
        <begin position="329"/>
        <end position="351"/>
    </location>
</feature>
<reference evidence="3 4" key="1">
    <citation type="journal article" date="2011" name="Proc. Natl. Acad. Sci. U.S.A.">
        <title>Comparative genomics of xylose-fermenting fungi for enhanced biofuel production.</title>
        <authorList>
            <person name="Wohlbach D.J."/>
            <person name="Kuo A."/>
            <person name="Sato T.K."/>
            <person name="Potts K.M."/>
            <person name="Salamov A.A."/>
            <person name="LaButti K.M."/>
            <person name="Sun H."/>
            <person name="Clum A."/>
            <person name="Pangilinan J.L."/>
            <person name="Lindquist E.A."/>
            <person name="Lucas S."/>
            <person name="Lapidus A."/>
            <person name="Jin M."/>
            <person name="Gunawan C."/>
            <person name="Balan V."/>
            <person name="Dale B.E."/>
            <person name="Jeffries T.W."/>
            <person name="Zinkel R."/>
            <person name="Barry K.W."/>
            <person name="Grigoriev I.V."/>
            <person name="Gasch A.P."/>
        </authorList>
    </citation>
    <scope>NUCLEOTIDE SEQUENCE [LARGE SCALE GENOMIC DNA]</scope>
    <source>
        <strain evidence="4">ATCC 10573 / BCRC 21748 / CBS 615 / JCM 9827 / NBRC 10315 / NRRL Y-1498 / VKM Y-70</strain>
    </source>
</reference>
<dbReference type="AlphaFoldDB" id="G3B7Q5"/>
<name>G3B7Q5_CANTC</name>
<feature type="compositionally biased region" description="Polar residues" evidence="1">
    <location>
        <begin position="1"/>
        <end position="22"/>
    </location>
</feature>
<protein>
    <recommendedName>
        <fullName evidence="5">Regulator of phospholipase D SRF1</fullName>
    </recommendedName>
</protein>
<dbReference type="Proteomes" id="UP000000707">
    <property type="component" value="Unassembled WGS sequence"/>
</dbReference>
<keyword evidence="2" id="KW-0812">Transmembrane</keyword>
<dbReference type="InterPro" id="IPR037737">
    <property type="entry name" value="Srf1"/>
</dbReference>
<dbReference type="GO" id="GO:0071944">
    <property type="term" value="C:cell periphery"/>
    <property type="evidence" value="ECO:0007669"/>
    <property type="project" value="TreeGrafter"/>
</dbReference>
<evidence type="ECO:0000256" key="2">
    <source>
        <dbReference type="SAM" id="Phobius"/>
    </source>
</evidence>
<keyword evidence="2" id="KW-1133">Transmembrane helix</keyword>
<feature type="region of interest" description="Disordered" evidence="1">
    <location>
        <begin position="1"/>
        <end position="45"/>
    </location>
</feature>
<dbReference type="PANTHER" id="PTHR36819:SF1">
    <property type="entry name" value="REGULATOR OF PHOSPHOLIPASE D SRF1"/>
    <property type="match status" value="1"/>
</dbReference>